<keyword evidence="3" id="KW-1185">Reference proteome</keyword>
<organism evidence="2 3">
    <name type="scientific">Serpentinimonas maccroryi</name>
    <dbReference type="NCBI Taxonomy" id="1458426"/>
    <lineage>
        <taxon>Bacteria</taxon>
        <taxon>Pseudomonadati</taxon>
        <taxon>Pseudomonadota</taxon>
        <taxon>Betaproteobacteria</taxon>
        <taxon>Burkholderiales</taxon>
        <taxon>Comamonadaceae</taxon>
        <taxon>Serpentinimonas</taxon>
    </lineage>
</organism>
<dbReference type="Proteomes" id="UP000066014">
    <property type="component" value="Chromosome"/>
</dbReference>
<name>A0A060NWB3_9BURK</name>
<evidence type="ECO:0000313" key="2">
    <source>
        <dbReference type="EMBL" id="BAO83204.1"/>
    </source>
</evidence>
<dbReference type="PANTHER" id="PTHR14097">
    <property type="entry name" value="OXIDOREDUCTASE HTATIP2"/>
    <property type="match status" value="1"/>
</dbReference>
<evidence type="ECO:0000313" key="3">
    <source>
        <dbReference type="Proteomes" id="UP000066014"/>
    </source>
</evidence>
<dbReference type="AlphaFoldDB" id="A0A060NWB3"/>
<accession>A0A060NWB3</accession>
<reference evidence="2 3" key="1">
    <citation type="journal article" date="2014" name="Nat. Commun.">
        <title>Physiological and genomic features of highly alkaliphilic hydrogen-utilizing Betaproteobacteria from a continental serpentinizing site.</title>
        <authorList>
            <person name="Suzuki S."/>
            <person name="Kuenen J.G."/>
            <person name="Schipper K."/>
            <person name="van der Velde S."/>
            <person name="Ishii S."/>
            <person name="Wu A."/>
            <person name="Sorokin D.Y."/>
            <person name="Tenney A."/>
            <person name="Meng X.Y."/>
            <person name="Morrill P.L."/>
            <person name="Kamagata Y."/>
            <person name="Muyzer G."/>
            <person name="Nealson K.H."/>
        </authorList>
    </citation>
    <scope>NUCLEOTIDE SEQUENCE [LARGE SCALE GENOMIC DNA]</scope>
    <source>
        <strain evidence="2 3">B1</strain>
    </source>
</reference>
<dbReference type="EMBL" id="AP014569">
    <property type="protein sequence ID" value="BAO83204.1"/>
    <property type="molecule type" value="Genomic_DNA"/>
</dbReference>
<dbReference type="SUPFAM" id="SSF51735">
    <property type="entry name" value="NAD(P)-binding Rossmann-fold domains"/>
    <property type="match status" value="1"/>
</dbReference>
<dbReference type="PANTHER" id="PTHR14097:SF7">
    <property type="entry name" value="OXIDOREDUCTASE HTATIP2"/>
    <property type="match status" value="1"/>
</dbReference>
<proteinExistence type="predicted"/>
<dbReference type="InterPro" id="IPR016040">
    <property type="entry name" value="NAD(P)-bd_dom"/>
</dbReference>
<dbReference type="Pfam" id="PF13460">
    <property type="entry name" value="NAD_binding_10"/>
    <property type="match status" value="1"/>
</dbReference>
<dbReference type="STRING" id="1458426.SMCB_0976"/>
<dbReference type="HOGENOM" id="CLU_071330_2_0_4"/>
<sequence>MLPPKLLGKNRLPSNPQDVWETLVRQVMASAFIRRKVVLAGATGLIGGYLLDMLLAEDSVAEVHALVRRPLKVSHPRLHCHRVDFTALPELPPIDEAYLALGTTLKVAGSREAFRAVDLQANLAVAMAAVRAGARRIGLVSAAGANAQSSVFYNRVKGELEEALKSLELEALVIARPSLLLDSRAHLGQPPRLAESVAIPMARLIAPLIPGAYRPIHGKDVARALLRSVLTAKGAHVLTSGDMVGR</sequence>
<evidence type="ECO:0000259" key="1">
    <source>
        <dbReference type="Pfam" id="PF13460"/>
    </source>
</evidence>
<feature type="domain" description="NAD(P)-binding" evidence="1">
    <location>
        <begin position="41"/>
        <end position="170"/>
    </location>
</feature>
<dbReference type="KEGG" id="cbab:SMCB_0976"/>
<protein>
    <submittedName>
        <fullName evidence="2">Predicted nucleoside-diphosphate-sugar epimerase</fullName>
    </submittedName>
</protein>
<dbReference type="Gene3D" id="3.40.50.720">
    <property type="entry name" value="NAD(P)-binding Rossmann-like Domain"/>
    <property type="match status" value="1"/>
</dbReference>
<gene>
    <name evidence="2" type="primary">yraR</name>
    <name evidence="2" type="ORF">SMCB_0976</name>
</gene>
<dbReference type="InterPro" id="IPR036291">
    <property type="entry name" value="NAD(P)-bd_dom_sf"/>
</dbReference>